<dbReference type="PANTHER" id="PTHR36512:SF3">
    <property type="entry name" value="BLR5678 PROTEIN"/>
    <property type="match status" value="1"/>
</dbReference>
<comment type="similarity">
    <text evidence="1">Belongs to the peptidase S58 family.</text>
</comment>
<evidence type="ECO:0000256" key="2">
    <source>
        <dbReference type="SAM" id="MobiDB-lite"/>
    </source>
</evidence>
<dbReference type="InterPro" id="IPR005321">
    <property type="entry name" value="Peptidase_S58_DmpA"/>
</dbReference>
<dbReference type="SUPFAM" id="SSF56266">
    <property type="entry name" value="DmpA/ArgJ-like"/>
    <property type="match status" value="1"/>
</dbReference>
<evidence type="ECO:0000313" key="4">
    <source>
        <dbReference type="Proteomes" id="UP001431926"/>
    </source>
</evidence>
<reference evidence="3" key="1">
    <citation type="submission" date="2022-10" db="EMBL/GenBank/DDBJ databases">
        <title>The complete genomes of actinobacterial strains from the NBC collection.</title>
        <authorList>
            <person name="Joergensen T.S."/>
            <person name="Alvarez Arevalo M."/>
            <person name="Sterndorff E.B."/>
            <person name="Faurdal D."/>
            <person name="Vuksanovic O."/>
            <person name="Mourched A.-S."/>
            <person name="Charusanti P."/>
            <person name="Shaw S."/>
            <person name="Blin K."/>
            <person name="Weber T."/>
        </authorList>
    </citation>
    <scope>NUCLEOTIDE SEQUENCE</scope>
    <source>
        <strain evidence="3">NBC_01436</strain>
    </source>
</reference>
<evidence type="ECO:0000256" key="1">
    <source>
        <dbReference type="ARBA" id="ARBA00007068"/>
    </source>
</evidence>
<keyword evidence="4" id="KW-1185">Reference proteome</keyword>
<gene>
    <name evidence="3" type="ORF">OG367_23800</name>
</gene>
<sequence>MTPMNPVAPEDPVDPADSVGPAGSVDSANLGGPEAGTPERAPLLDALTDVAGIRVGHAEVAGASALSGTTVVLAPEGGAVAAVDIRGGGPGTRETDALDPRNLVQRVDAVVLTGGSAYGLDAASGVMAWLEEQGRGVRVGSGPTQVVPVVPAAALFDLGRGGDWRARPDASTGRAAVEAAAGTGPGEPVAEGGVGAGTGAVAGQLKGGIGTASVRLASGVTVAALVAVNAAGSVVDPRTGVLFGEYGAGEPPAHPPAEVHAAAERRLAREREATEAAGGGAPPFNTTIAVVATDADLARAQAQKLAGTAHDGLARAVRPVHLLTDGDTVFTLATGQVRVPPGDPAAVNEILAAGADVLARAIVKAVRAARSTEGPGGRLLSYTELYGDQRHTVVRRPAPAPHCD</sequence>
<protein>
    <submittedName>
        <fullName evidence="3">P1 family peptidase</fullName>
    </submittedName>
</protein>
<dbReference type="InterPro" id="IPR016117">
    <property type="entry name" value="ArgJ-like_dom_sf"/>
</dbReference>
<dbReference type="Pfam" id="PF03576">
    <property type="entry name" value="Peptidase_S58"/>
    <property type="match status" value="1"/>
</dbReference>
<feature type="region of interest" description="Disordered" evidence="2">
    <location>
        <begin position="1"/>
        <end position="40"/>
    </location>
</feature>
<dbReference type="EMBL" id="CP109491">
    <property type="protein sequence ID" value="WUX39063.1"/>
    <property type="molecule type" value="Genomic_DNA"/>
</dbReference>
<organism evidence="3 4">
    <name type="scientific">Streptomyces anulatus</name>
    <name type="common">Streptomyces chrysomallus</name>
    <dbReference type="NCBI Taxonomy" id="1892"/>
    <lineage>
        <taxon>Bacteria</taxon>
        <taxon>Bacillati</taxon>
        <taxon>Actinomycetota</taxon>
        <taxon>Actinomycetes</taxon>
        <taxon>Kitasatosporales</taxon>
        <taxon>Streptomycetaceae</taxon>
        <taxon>Streptomyces</taxon>
    </lineage>
</organism>
<evidence type="ECO:0000313" key="3">
    <source>
        <dbReference type="EMBL" id="WUX39063.1"/>
    </source>
</evidence>
<accession>A0ABZ1ZNQ4</accession>
<dbReference type="CDD" id="cd02252">
    <property type="entry name" value="nylC_like"/>
    <property type="match status" value="1"/>
</dbReference>
<dbReference type="Proteomes" id="UP001431926">
    <property type="component" value="Chromosome"/>
</dbReference>
<name>A0ABZ1ZNQ4_STRAQ</name>
<dbReference type="PANTHER" id="PTHR36512">
    <property type="entry name" value="D-AMINOPEPTIDASE"/>
    <property type="match status" value="1"/>
</dbReference>
<proteinExistence type="inferred from homology"/>
<dbReference type="Gene3D" id="3.60.70.12">
    <property type="entry name" value="L-amino peptidase D-ALA esterase/amidase"/>
    <property type="match status" value="1"/>
</dbReference>